<protein>
    <submittedName>
        <fullName evidence="2">Uncharacterized protein</fullName>
    </submittedName>
</protein>
<dbReference type="AlphaFoldDB" id="A0AAE0HA11"/>
<comment type="caution">
    <text evidence="2">The sequence shown here is derived from an EMBL/GenBank/DDBJ whole genome shotgun (WGS) entry which is preliminary data.</text>
</comment>
<gene>
    <name evidence="2" type="ORF">B0H64DRAFT_228807</name>
</gene>
<dbReference type="Proteomes" id="UP001278766">
    <property type="component" value="Unassembled WGS sequence"/>
</dbReference>
<reference evidence="2" key="2">
    <citation type="submission" date="2023-06" db="EMBL/GenBank/DDBJ databases">
        <authorList>
            <consortium name="Lawrence Berkeley National Laboratory"/>
            <person name="Haridas S."/>
            <person name="Hensen N."/>
            <person name="Bonometti L."/>
            <person name="Westerberg I."/>
            <person name="Brannstrom I.O."/>
            <person name="Guillou S."/>
            <person name="Cros-Aarteil S."/>
            <person name="Calhoun S."/>
            <person name="Kuo A."/>
            <person name="Mondo S."/>
            <person name="Pangilinan J."/>
            <person name="Riley R."/>
            <person name="Labutti K."/>
            <person name="Andreopoulos B."/>
            <person name="Lipzen A."/>
            <person name="Chen C."/>
            <person name="Yanf M."/>
            <person name="Daum C."/>
            <person name="Ng V."/>
            <person name="Clum A."/>
            <person name="Steindorff A."/>
            <person name="Ohm R."/>
            <person name="Martin F."/>
            <person name="Silar P."/>
            <person name="Natvig D."/>
            <person name="Lalanne C."/>
            <person name="Gautier V."/>
            <person name="Ament-Velasquez S.L."/>
            <person name="Kruys A."/>
            <person name="Hutchinson M.I."/>
            <person name="Powell A.J."/>
            <person name="Barry K."/>
            <person name="Miller A.N."/>
            <person name="Grigoriev I.V."/>
            <person name="Debuchy R."/>
            <person name="Gladieux P."/>
            <person name="Thoren M.H."/>
            <person name="Johannesson H."/>
        </authorList>
    </citation>
    <scope>NUCLEOTIDE SEQUENCE</scope>
    <source>
        <strain evidence="2">CBS 168.71</strain>
    </source>
</reference>
<name>A0AAE0HA11_9PEZI</name>
<keyword evidence="3" id="KW-1185">Reference proteome</keyword>
<dbReference type="RefSeq" id="XP_062655969.1">
    <property type="nucleotide sequence ID" value="XM_062799696.1"/>
</dbReference>
<feature type="region of interest" description="Disordered" evidence="1">
    <location>
        <begin position="187"/>
        <end position="231"/>
    </location>
</feature>
<evidence type="ECO:0000313" key="2">
    <source>
        <dbReference type="EMBL" id="KAK3292455.1"/>
    </source>
</evidence>
<organism evidence="2 3">
    <name type="scientific">Chaetomium fimeti</name>
    <dbReference type="NCBI Taxonomy" id="1854472"/>
    <lineage>
        <taxon>Eukaryota</taxon>
        <taxon>Fungi</taxon>
        <taxon>Dikarya</taxon>
        <taxon>Ascomycota</taxon>
        <taxon>Pezizomycotina</taxon>
        <taxon>Sordariomycetes</taxon>
        <taxon>Sordariomycetidae</taxon>
        <taxon>Sordariales</taxon>
        <taxon>Chaetomiaceae</taxon>
        <taxon>Chaetomium</taxon>
    </lineage>
</organism>
<sequence length="231" mass="25008">MPPRYHAVASIALWRPIIFSYDGVASPSPAHLGGAQSTWRTLTHSSAPTGRRAQHQVGSWDEWCGCGCFHSSSSKIATPTLRTRHPVSSEPSIPNLLSSAPYRIPHGVPHQRPHRPTIAVTRVSNDLPTLTSYLPPRVYPRMSRAGAEPESEGAEVSRIPTSLFTIIHTHAMHTQTLLTSVPGVNIKSMHSVDHPDPTPPGKRPNSETPSVKRGSGGSGPGSAWLWRKARG</sequence>
<reference evidence="2" key="1">
    <citation type="journal article" date="2023" name="Mol. Phylogenet. Evol.">
        <title>Genome-scale phylogeny and comparative genomics of the fungal order Sordariales.</title>
        <authorList>
            <person name="Hensen N."/>
            <person name="Bonometti L."/>
            <person name="Westerberg I."/>
            <person name="Brannstrom I.O."/>
            <person name="Guillou S."/>
            <person name="Cros-Aarteil S."/>
            <person name="Calhoun S."/>
            <person name="Haridas S."/>
            <person name="Kuo A."/>
            <person name="Mondo S."/>
            <person name="Pangilinan J."/>
            <person name="Riley R."/>
            <person name="LaButti K."/>
            <person name="Andreopoulos B."/>
            <person name="Lipzen A."/>
            <person name="Chen C."/>
            <person name="Yan M."/>
            <person name="Daum C."/>
            <person name="Ng V."/>
            <person name="Clum A."/>
            <person name="Steindorff A."/>
            <person name="Ohm R.A."/>
            <person name="Martin F."/>
            <person name="Silar P."/>
            <person name="Natvig D.O."/>
            <person name="Lalanne C."/>
            <person name="Gautier V."/>
            <person name="Ament-Velasquez S.L."/>
            <person name="Kruys A."/>
            <person name="Hutchinson M.I."/>
            <person name="Powell A.J."/>
            <person name="Barry K."/>
            <person name="Miller A.N."/>
            <person name="Grigoriev I.V."/>
            <person name="Debuchy R."/>
            <person name="Gladieux P."/>
            <person name="Hiltunen Thoren M."/>
            <person name="Johannesson H."/>
        </authorList>
    </citation>
    <scope>NUCLEOTIDE SEQUENCE</scope>
    <source>
        <strain evidence="2">CBS 168.71</strain>
    </source>
</reference>
<dbReference type="EMBL" id="JAUEPN010000007">
    <property type="protein sequence ID" value="KAK3292455.1"/>
    <property type="molecule type" value="Genomic_DNA"/>
</dbReference>
<evidence type="ECO:0000313" key="3">
    <source>
        <dbReference type="Proteomes" id="UP001278766"/>
    </source>
</evidence>
<proteinExistence type="predicted"/>
<accession>A0AAE0HA11</accession>
<dbReference type="GeneID" id="87836644"/>
<evidence type="ECO:0000256" key="1">
    <source>
        <dbReference type="SAM" id="MobiDB-lite"/>
    </source>
</evidence>